<dbReference type="OrthoDB" id="8480887at2"/>
<evidence type="ECO:0000256" key="1">
    <source>
        <dbReference type="SAM" id="Phobius"/>
    </source>
</evidence>
<dbReference type="RefSeq" id="WP_008188590.1">
    <property type="nucleotide sequence ID" value="NZ_CXWD01000011.1"/>
</dbReference>
<evidence type="ECO:0000313" key="3">
    <source>
        <dbReference type="EMBL" id="CTQ72010.1"/>
    </source>
</evidence>
<evidence type="ECO:0000313" key="4">
    <source>
        <dbReference type="Proteomes" id="UP000053235"/>
    </source>
</evidence>
<keyword evidence="1" id="KW-1133">Transmembrane helix</keyword>
<feature type="domain" description="DUF6460" evidence="2">
    <location>
        <begin position="53"/>
        <end position="88"/>
    </location>
</feature>
<proteinExistence type="predicted"/>
<dbReference type="AlphaFoldDB" id="A0A0M7ACR9"/>
<dbReference type="EMBL" id="CXWD01000011">
    <property type="protein sequence ID" value="CTQ72010.1"/>
    <property type="molecule type" value="Genomic_DNA"/>
</dbReference>
<dbReference type="InterPro" id="IPR045594">
    <property type="entry name" value="DUF6460"/>
</dbReference>
<sequence>MSDNNLNRFMGGSPGQVVLRLVFLSFVVGIILAALNLNPIDLVHMAIEFVERLWNMGFHALGRLGGYLVAGAVVVIPIWILLRLLAVGKNR</sequence>
<dbReference type="Pfam" id="PF20061">
    <property type="entry name" value="DUF6460"/>
    <property type="match status" value="1"/>
</dbReference>
<feature type="transmembrane region" description="Helical" evidence="1">
    <location>
        <begin position="21"/>
        <end position="40"/>
    </location>
</feature>
<evidence type="ECO:0000259" key="2">
    <source>
        <dbReference type="Pfam" id="PF20061"/>
    </source>
</evidence>
<protein>
    <recommendedName>
        <fullName evidence="2">DUF6460 domain-containing protein</fullName>
    </recommendedName>
</protein>
<dbReference type="Proteomes" id="UP000053235">
    <property type="component" value="Unassembled WGS sequence"/>
</dbReference>
<reference evidence="4" key="1">
    <citation type="submission" date="2015-07" db="EMBL/GenBank/DDBJ databases">
        <authorList>
            <person name="Rodrigo-Torres Lidia"/>
            <person name="Arahal R.David."/>
        </authorList>
    </citation>
    <scope>NUCLEOTIDE SEQUENCE [LARGE SCALE GENOMIC DNA]</scope>
    <source>
        <strain evidence="4">CECT 5112</strain>
    </source>
</reference>
<feature type="transmembrane region" description="Helical" evidence="1">
    <location>
        <begin position="60"/>
        <end position="82"/>
    </location>
</feature>
<name>A0A0M7ACR9_9HYPH</name>
<gene>
    <name evidence="3" type="ORF">LAX5112_03006</name>
</gene>
<dbReference type="STRING" id="388408.LAX5112_03006"/>
<keyword evidence="1" id="KW-0812">Transmembrane</keyword>
<keyword evidence="4" id="KW-1185">Reference proteome</keyword>
<keyword evidence="1" id="KW-0472">Membrane</keyword>
<accession>A0A0M7ACR9</accession>
<organism evidence="3 4">
    <name type="scientific">Roseibium alexandrii</name>
    <dbReference type="NCBI Taxonomy" id="388408"/>
    <lineage>
        <taxon>Bacteria</taxon>
        <taxon>Pseudomonadati</taxon>
        <taxon>Pseudomonadota</taxon>
        <taxon>Alphaproteobacteria</taxon>
        <taxon>Hyphomicrobiales</taxon>
        <taxon>Stappiaceae</taxon>
        <taxon>Roseibium</taxon>
    </lineage>
</organism>